<feature type="transmembrane region" description="Helical" evidence="8">
    <location>
        <begin position="34"/>
        <end position="57"/>
    </location>
</feature>
<feature type="transmembrane region" description="Helical" evidence="8">
    <location>
        <begin position="112"/>
        <end position="134"/>
    </location>
</feature>
<feature type="transmembrane region" description="Helical" evidence="8">
    <location>
        <begin position="291"/>
        <end position="315"/>
    </location>
</feature>
<feature type="transmembrane region" description="Helical" evidence="8">
    <location>
        <begin position="327"/>
        <end position="357"/>
    </location>
</feature>
<evidence type="ECO:0000256" key="6">
    <source>
        <dbReference type="ARBA" id="ARBA00022989"/>
    </source>
</evidence>
<feature type="region of interest" description="Disordered" evidence="9">
    <location>
        <begin position="1"/>
        <end position="24"/>
    </location>
</feature>
<keyword evidence="4" id="KW-0997">Cell inner membrane</keyword>
<sequence length="527" mass="54110">MTSVVQRPVPTTAGPAAPTGPVARSRRGRAPALLVGWGSVAGVVALVPLVYLVVRALENGPGLFVTVLGRPRTLELLASSVLLAGSVTAVCVVVGSLAAWLVVRTDLPGRRVLAVLFALPLAVPSYVAGFTWISEWPASAGFWGAFGVLAAVSFPYVYLPVVGALRAADGGMEDVARSLGHGPARVLLGVTLRQAWPAATAGGLLAALYVLSDFGAVSLMRYDTFTLGIYTSYRGTFDRTPAAVLGCVLVALAALVTLGEARARGRAAHRVARGAARPAAPVRLGGARLPWLAFSGLVVGVSLGIPAWSLTHWMIVGSSLGLDLPDLGAAALVTLQVAALGALLTTVLAIPVGVLAARYRGRATAALETSTYIAHALPGITVGLALVFLGIRLLPGIYQETPLLVLAYAVLFLPLAVGSIRAAVAATPARLEEVSRSLGHGRVATLARVTVPLAAPGVAAGAALVFLTVAKELPATLLLRPTGDDTLAIRLWTHTGAGQYAAAAPYAILLVVLAAVPVLLLDRAVRR</sequence>
<dbReference type="CDD" id="cd06261">
    <property type="entry name" value="TM_PBP2"/>
    <property type="match status" value="2"/>
</dbReference>
<dbReference type="Pfam" id="PF00528">
    <property type="entry name" value="BPD_transp_1"/>
    <property type="match status" value="2"/>
</dbReference>
<dbReference type="RefSeq" id="WP_246085594.1">
    <property type="nucleotide sequence ID" value="NZ_BAAARZ010000017.1"/>
</dbReference>
<keyword evidence="6 8" id="KW-1133">Transmembrane helix</keyword>
<evidence type="ECO:0000256" key="7">
    <source>
        <dbReference type="ARBA" id="ARBA00023136"/>
    </source>
</evidence>
<dbReference type="Gene3D" id="1.10.3720.10">
    <property type="entry name" value="MetI-like"/>
    <property type="match status" value="2"/>
</dbReference>
<evidence type="ECO:0000259" key="10">
    <source>
        <dbReference type="PROSITE" id="PS50928"/>
    </source>
</evidence>
<evidence type="ECO:0000313" key="11">
    <source>
        <dbReference type="EMBL" id="GEC17916.1"/>
    </source>
</evidence>
<dbReference type="Proteomes" id="UP000320338">
    <property type="component" value="Unassembled WGS sequence"/>
</dbReference>
<comment type="caution">
    <text evidence="11">The sequence shown here is derived from an EMBL/GenBank/DDBJ whole genome shotgun (WGS) entry which is preliminary data.</text>
</comment>
<name>A0A4Y3WKP4_9PSEU</name>
<keyword evidence="2 8" id="KW-0813">Transport</keyword>
<dbReference type="GO" id="GO:0055085">
    <property type="term" value="P:transmembrane transport"/>
    <property type="evidence" value="ECO:0007669"/>
    <property type="project" value="InterPro"/>
</dbReference>
<dbReference type="GO" id="GO:0005886">
    <property type="term" value="C:plasma membrane"/>
    <property type="evidence" value="ECO:0007669"/>
    <property type="project" value="UniProtKB-SubCell"/>
</dbReference>
<feature type="transmembrane region" description="Helical" evidence="8">
    <location>
        <begin position="240"/>
        <end position="258"/>
    </location>
</feature>
<gene>
    <name evidence="11" type="ORF">PHY01_01990</name>
</gene>
<dbReference type="AlphaFoldDB" id="A0A4Y3WKP4"/>
<feature type="transmembrane region" description="Helical" evidence="8">
    <location>
        <begin position="369"/>
        <end position="391"/>
    </location>
</feature>
<evidence type="ECO:0000256" key="2">
    <source>
        <dbReference type="ARBA" id="ARBA00022448"/>
    </source>
</evidence>
<evidence type="ECO:0000256" key="5">
    <source>
        <dbReference type="ARBA" id="ARBA00022692"/>
    </source>
</evidence>
<feature type="transmembrane region" description="Helical" evidence="8">
    <location>
        <begin position="500"/>
        <end position="521"/>
    </location>
</feature>
<evidence type="ECO:0000256" key="9">
    <source>
        <dbReference type="SAM" id="MobiDB-lite"/>
    </source>
</evidence>
<comment type="similarity">
    <text evidence="8">Belongs to the binding-protein-dependent transport system permease family.</text>
</comment>
<feature type="transmembrane region" description="Helical" evidence="8">
    <location>
        <begin position="403"/>
        <end position="424"/>
    </location>
</feature>
<dbReference type="InterPro" id="IPR000515">
    <property type="entry name" value="MetI-like"/>
</dbReference>
<proteinExistence type="inferred from homology"/>
<reference evidence="11 12" key="1">
    <citation type="submission" date="2019-06" db="EMBL/GenBank/DDBJ databases">
        <title>Whole genome shotgun sequence of Pseudonocardia hydrocarbonoxydans NBRC 14498.</title>
        <authorList>
            <person name="Hosoyama A."/>
            <person name="Uohara A."/>
            <person name="Ohji S."/>
            <person name="Ichikawa N."/>
        </authorList>
    </citation>
    <scope>NUCLEOTIDE SEQUENCE [LARGE SCALE GENOMIC DNA]</scope>
    <source>
        <strain evidence="11 12">NBRC 14498</strain>
    </source>
</reference>
<keyword evidence="12" id="KW-1185">Reference proteome</keyword>
<evidence type="ECO:0000256" key="4">
    <source>
        <dbReference type="ARBA" id="ARBA00022519"/>
    </source>
</evidence>
<dbReference type="PANTHER" id="PTHR43357:SF3">
    <property type="entry name" value="FE(3+)-TRANSPORT SYSTEM PERMEASE PROTEIN FBPB 2"/>
    <property type="match status" value="1"/>
</dbReference>
<protein>
    <submittedName>
        <fullName evidence="11">ABC transporter permease</fullName>
    </submittedName>
</protein>
<dbReference type="PROSITE" id="PS50928">
    <property type="entry name" value="ABC_TM1"/>
    <property type="match status" value="2"/>
</dbReference>
<organism evidence="11 12">
    <name type="scientific">Pseudonocardia hydrocarbonoxydans</name>
    <dbReference type="NCBI Taxonomy" id="76726"/>
    <lineage>
        <taxon>Bacteria</taxon>
        <taxon>Bacillati</taxon>
        <taxon>Actinomycetota</taxon>
        <taxon>Actinomycetes</taxon>
        <taxon>Pseudonocardiales</taxon>
        <taxon>Pseudonocardiaceae</taxon>
        <taxon>Pseudonocardia</taxon>
    </lineage>
</organism>
<dbReference type="PANTHER" id="PTHR43357">
    <property type="entry name" value="INNER MEMBRANE ABC TRANSPORTER PERMEASE PROTEIN YDCV"/>
    <property type="match status" value="1"/>
</dbReference>
<dbReference type="EMBL" id="BJNG01000001">
    <property type="protein sequence ID" value="GEC17916.1"/>
    <property type="molecule type" value="Genomic_DNA"/>
</dbReference>
<evidence type="ECO:0000256" key="3">
    <source>
        <dbReference type="ARBA" id="ARBA00022475"/>
    </source>
</evidence>
<feature type="compositionally biased region" description="Low complexity" evidence="9">
    <location>
        <begin position="8"/>
        <end position="23"/>
    </location>
</feature>
<evidence type="ECO:0000256" key="8">
    <source>
        <dbReference type="RuleBase" id="RU363032"/>
    </source>
</evidence>
<dbReference type="SUPFAM" id="SSF161098">
    <property type="entry name" value="MetI-like"/>
    <property type="match status" value="2"/>
</dbReference>
<feature type="transmembrane region" description="Helical" evidence="8">
    <location>
        <begin position="77"/>
        <end position="103"/>
    </location>
</feature>
<evidence type="ECO:0000313" key="12">
    <source>
        <dbReference type="Proteomes" id="UP000320338"/>
    </source>
</evidence>
<evidence type="ECO:0000256" key="1">
    <source>
        <dbReference type="ARBA" id="ARBA00004429"/>
    </source>
</evidence>
<accession>A0A4Y3WKP4</accession>
<dbReference type="InterPro" id="IPR035906">
    <property type="entry name" value="MetI-like_sf"/>
</dbReference>
<feature type="transmembrane region" description="Helical" evidence="8">
    <location>
        <begin position="140"/>
        <end position="159"/>
    </location>
</feature>
<feature type="domain" description="ABC transmembrane type-1" evidence="10">
    <location>
        <begin position="331"/>
        <end position="521"/>
    </location>
</feature>
<keyword evidence="5 8" id="KW-0812">Transmembrane</keyword>
<keyword evidence="7 8" id="KW-0472">Membrane</keyword>
<feature type="transmembrane region" description="Helical" evidence="8">
    <location>
        <begin position="445"/>
        <end position="470"/>
    </location>
</feature>
<comment type="subcellular location">
    <subcellularLocation>
        <location evidence="1">Cell inner membrane</location>
        <topology evidence="1">Multi-pass membrane protein</topology>
    </subcellularLocation>
    <subcellularLocation>
        <location evidence="8">Cell membrane</location>
        <topology evidence="8">Multi-pass membrane protein</topology>
    </subcellularLocation>
</comment>
<feature type="transmembrane region" description="Helical" evidence="8">
    <location>
        <begin position="195"/>
        <end position="220"/>
    </location>
</feature>
<keyword evidence="3" id="KW-1003">Cell membrane</keyword>
<feature type="domain" description="ABC transmembrane type-1" evidence="10">
    <location>
        <begin position="77"/>
        <end position="258"/>
    </location>
</feature>